<evidence type="ECO:0000313" key="3">
    <source>
        <dbReference type="Proteomes" id="UP000075816"/>
    </source>
</evidence>
<organism evidence="2 3">
    <name type="scientific">Fusobacterium necrophorum subsp. funduliforme</name>
    <dbReference type="NCBI Taxonomy" id="143387"/>
    <lineage>
        <taxon>Bacteria</taxon>
        <taxon>Fusobacteriati</taxon>
        <taxon>Fusobacteriota</taxon>
        <taxon>Fusobacteriia</taxon>
        <taxon>Fusobacteriales</taxon>
        <taxon>Fusobacteriaceae</taxon>
        <taxon>Fusobacterium</taxon>
    </lineage>
</organism>
<comment type="caution">
    <text evidence="2">The sequence shown here is derived from an EMBL/GenBank/DDBJ whole genome shotgun (WGS) entry which is preliminary data.</text>
</comment>
<sequence length="890" mass="101559">MSVVKEMSITSKKPNFTAYKWNSSVNYLNILENILIELFGKNTFKGIYNNSKKYKKGDYFWLGEHCCFVCPENENYENMVASGFKNVFLYDGVRYGVNNQRAFYANDEKISVDFDLIYKDVETNDVILTNGSKIIIYDTYKKEQKIFTNLESRVLQIVADRFFIYYIRENDSHIYRMKRFDNTNIKEPFFDISSVKQLSITGNSLFILQNNGNLIIVDTVSKKKIKEESLTKYISNVSKICFCTSPNSFYLFDGANSIKTFFYDENFSIEEDDILKSPATNINTKSLQRSEDKIIINDGEKIDVFYDCRKSVKYIDLKTLKHDAALLVNDNVLDKIEYKNGIFEGSHFKLKNETFKIDENKGLNPFAKMTYLSENSFTNSTIMLKCSEFSNLTFEVQNSDKKQYVFSISEPTSFIFLDIADEQITVISKDEEKIVKNYNFNTASYSFSFIGNAIIDELIFFKKILTDTEKKIAQNNFLFSSFIPSTNKKYPFAKVKTDKDGVIPIQLSNNSLIRDANGYLVNVISDYSNLKTDNDRLAFSVDGAKKMYSSLKKDLDTLHSKCSPNGHKHKWSDLLSPPKATTGQYGITQLITSLKSESENHAITAKTAKLLNEKIDTLEKVITGNDTNSGNRFTDLIKKLELEAQNRKNLESSLDSRIKNAIADANRDKKDFLNIHKGGTVEKATSITNISFSKNKIEVSKNNTESFVMNFDKLNKNYYFEAVGGIGNSFLNFSIGNAALDQGASFQFGYTNVSGFTPTITFSNAGDISNRHTITKGNINVGGNISLKGDLWVTSDRNLKTEITPINHAKEKMQKLTGYSFYKKGFSKKTSGVIAQELKEVFPEAVQLRKDKFLEVDYNGIHALHIECFKKVFEELEEIREDIRKIKGDK</sequence>
<dbReference type="EMBL" id="LVEA01000001">
    <property type="protein sequence ID" value="KYL05352.1"/>
    <property type="molecule type" value="Genomic_DNA"/>
</dbReference>
<protein>
    <recommendedName>
        <fullName evidence="1">Peptidase S74 domain-containing protein</fullName>
    </recommendedName>
</protein>
<dbReference type="PROSITE" id="PS51688">
    <property type="entry name" value="ICA"/>
    <property type="match status" value="1"/>
</dbReference>
<gene>
    <name evidence="2" type="ORF">A2J07_01030</name>
</gene>
<dbReference type="AlphaFoldDB" id="A0A161QWL6"/>
<evidence type="ECO:0000259" key="1">
    <source>
        <dbReference type="PROSITE" id="PS51688"/>
    </source>
</evidence>
<dbReference type="SUPFAM" id="SSF69322">
    <property type="entry name" value="Tricorn protease domain 2"/>
    <property type="match status" value="1"/>
</dbReference>
<proteinExistence type="predicted"/>
<dbReference type="InterPro" id="IPR030392">
    <property type="entry name" value="S74_ICA"/>
</dbReference>
<feature type="domain" description="Peptidase S74" evidence="1">
    <location>
        <begin position="795"/>
        <end position="883"/>
    </location>
</feature>
<name>A0A161QWL6_9FUSO</name>
<accession>A0A161QWL6</accession>
<reference evidence="2 3" key="1">
    <citation type="submission" date="2016-03" db="EMBL/GenBank/DDBJ databases">
        <title>Comparative genomics of human isolates of Fusobacterium necrophorum.</title>
        <authorList>
            <person name="Jensen A."/>
            <person name="Bank S."/>
            <person name="Andersen P.S."/>
            <person name="Kristensen L.H."/>
            <person name="Prag J."/>
        </authorList>
    </citation>
    <scope>NUCLEOTIDE SEQUENCE [LARGE SCALE GENOMIC DNA]</scope>
    <source>
        <strain evidence="2 3">LS_1264</strain>
    </source>
</reference>
<evidence type="ECO:0000313" key="2">
    <source>
        <dbReference type="EMBL" id="KYL05352.1"/>
    </source>
</evidence>
<dbReference type="Pfam" id="PF13884">
    <property type="entry name" value="Peptidase_S74"/>
    <property type="match status" value="1"/>
</dbReference>
<dbReference type="Proteomes" id="UP000075816">
    <property type="component" value="Unassembled WGS sequence"/>
</dbReference>